<evidence type="ECO:0000259" key="2">
    <source>
        <dbReference type="PROSITE" id="PS01124"/>
    </source>
</evidence>
<dbReference type="GO" id="GO:0003700">
    <property type="term" value="F:DNA-binding transcription factor activity"/>
    <property type="evidence" value="ECO:0007669"/>
    <property type="project" value="InterPro"/>
</dbReference>
<dbReference type="GO" id="GO:0000976">
    <property type="term" value="F:transcription cis-regulatory region binding"/>
    <property type="evidence" value="ECO:0007669"/>
    <property type="project" value="TreeGrafter"/>
</dbReference>
<dbReference type="GO" id="GO:0005829">
    <property type="term" value="C:cytosol"/>
    <property type="evidence" value="ECO:0007669"/>
    <property type="project" value="TreeGrafter"/>
</dbReference>
<organism evidence="3 4">
    <name type="scientific">Sphingopyxis fribergensis</name>
    <dbReference type="NCBI Taxonomy" id="1515612"/>
    <lineage>
        <taxon>Bacteria</taxon>
        <taxon>Pseudomonadati</taxon>
        <taxon>Pseudomonadota</taxon>
        <taxon>Alphaproteobacteria</taxon>
        <taxon>Sphingomonadales</taxon>
        <taxon>Sphingomonadaceae</taxon>
        <taxon>Sphingopyxis</taxon>
    </lineage>
</organism>
<accession>A0A0A7PAY1</accession>
<protein>
    <recommendedName>
        <fullName evidence="2">HTH araC/xylS-type domain-containing protein</fullName>
    </recommendedName>
</protein>
<dbReference type="SMART" id="SM00342">
    <property type="entry name" value="HTH_ARAC"/>
    <property type="match status" value="1"/>
</dbReference>
<dbReference type="Proteomes" id="UP000030907">
    <property type="component" value="Chromosome"/>
</dbReference>
<dbReference type="Pfam" id="PF12833">
    <property type="entry name" value="HTH_18"/>
    <property type="match status" value="1"/>
</dbReference>
<dbReference type="PROSITE" id="PS01124">
    <property type="entry name" value="HTH_ARAC_FAMILY_2"/>
    <property type="match status" value="1"/>
</dbReference>
<name>A0A0A7PAY1_9SPHN</name>
<proteinExistence type="predicted"/>
<dbReference type="InterPro" id="IPR018060">
    <property type="entry name" value="HTH_AraC"/>
</dbReference>
<feature type="domain" description="HTH araC/xylS-type" evidence="2">
    <location>
        <begin position="240"/>
        <end position="338"/>
    </location>
</feature>
<sequence length="343" mass="37711">MARSSDAEPRVRTSVLHSVTAATRDWAMAQGRAPWPTPALASADPYAWIPLRDYLVFFEGAARRYREPNLGLELCRRFQPSALGPLGVLFSTASSISDGFAHLSAFLGAWQEGADAICEQDKALFSWSYRVHARNLSGLRRQDALFTIGATICWLRLRLGPHWHPSEIHFEDSAPHDIAPLRQFFKAPIYFGQETNRILIDNDDAGTTFRDAASAVFFPFMQRHLSDLIEDRGLPAFLVERVQAAVAARLGTEPVTLATIGKAVGLAERTLQRKLALSGTSLRAIVRDERERKARELCAPGQAPVARLAEQLGYSEASSACRGIKAWTGATPGELAKLGSLEN</sequence>
<dbReference type="STRING" id="1515612.SKP52_01455"/>
<evidence type="ECO:0000256" key="1">
    <source>
        <dbReference type="ARBA" id="ARBA00023125"/>
    </source>
</evidence>
<dbReference type="PANTHER" id="PTHR47894">
    <property type="entry name" value="HTH-TYPE TRANSCRIPTIONAL REGULATOR GADX"/>
    <property type="match status" value="1"/>
</dbReference>
<dbReference type="InterPro" id="IPR032687">
    <property type="entry name" value="AraC-type_N"/>
</dbReference>
<evidence type="ECO:0000313" key="4">
    <source>
        <dbReference type="Proteomes" id="UP000030907"/>
    </source>
</evidence>
<dbReference type="Pfam" id="PF12625">
    <property type="entry name" value="Arabinose_bd"/>
    <property type="match status" value="1"/>
</dbReference>
<dbReference type="PANTHER" id="PTHR47894:SF4">
    <property type="entry name" value="HTH-TYPE TRANSCRIPTIONAL REGULATOR GADX"/>
    <property type="match status" value="1"/>
</dbReference>
<dbReference type="AlphaFoldDB" id="A0A0A7PAY1"/>
<keyword evidence="4" id="KW-1185">Reference proteome</keyword>
<gene>
    <name evidence="3" type="ORF">SKP52_01455</name>
</gene>
<dbReference type="HOGENOM" id="CLU_047522_1_2_5"/>
<dbReference type="EMBL" id="CP009122">
    <property type="protein sequence ID" value="AJA07231.1"/>
    <property type="molecule type" value="Genomic_DNA"/>
</dbReference>
<keyword evidence="1" id="KW-0238">DNA-binding</keyword>
<evidence type="ECO:0000313" key="3">
    <source>
        <dbReference type="EMBL" id="AJA07231.1"/>
    </source>
</evidence>
<reference evidence="3 4" key="1">
    <citation type="journal article" date="2015" name="Int. J. Syst. Evol. Microbiol.">
        <title>Description of Sphingopyxis fribergensis sp. nov. - a soil bacterium with the ability to degrade styrene and phenylacetic acid.</title>
        <authorList>
            <person name="Oelschlagel M."/>
            <person name="Ruckert C."/>
            <person name="Kalinowski J."/>
            <person name="Schmidt G."/>
            <person name="Schlomann M."/>
            <person name="Tischler D."/>
        </authorList>
    </citation>
    <scope>NUCLEOTIDE SEQUENCE [LARGE SCALE GENOMIC DNA]</scope>
    <source>
        <strain evidence="3 4">Kp5.2</strain>
    </source>
</reference>
<dbReference type="Gene3D" id="1.10.10.60">
    <property type="entry name" value="Homeodomain-like"/>
    <property type="match status" value="1"/>
</dbReference>
<dbReference type="KEGG" id="sphk:SKP52_01455"/>